<comment type="subcellular location">
    <subcellularLocation>
        <location evidence="1">Cell outer membrane</location>
    </subcellularLocation>
</comment>
<reference evidence="8 9" key="1">
    <citation type="submission" date="2019-12" db="EMBL/GenBank/DDBJ databases">
        <title>Mucilaginibacter sp. HMF7410 genome sequencing and assembly.</title>
        <authorList>
            <person name="Kang H."/>
            <person name="Cha I."/>
            <person name="Kim H."/>
            <person name="Joh K."/>
        </authorList>
    </citation>
    <scope>NUCLEOTIDE SEQUENCE [LARGE SCALE GENOMIC DNA]</scope>
    <source>
        <strain evidence="8 9">HMF7410</strain>
    </source>
</reference>
<dbReference type="InterPro" id="IPR011990">
    <property type="entry name" value="TPR-like_helical_dom_sf"/>
</dbReference>
<evidence type="ECO:0000256" key="5">
    <source>
        <dbReference type="ARBA" id="ARBA00023237"/>
    </source>
</evidence>
<comment type="caution">
    <text evidence="8">The sequence shown here is derived from an EMBL/GenBank/DDBJ whole genome shotgun (WGS) entry which is preliminary data.</text>
</comment>
<evidence type="ECO:0000259" key="6">
    <source>
        <dbReference type="Pfam" id="PF07980"/>
    </source>
</evidence>
<dbReference type="EMBL" id="WPIK01000002">
    <property type="protein sequence ID" value="MVN20484.1"/>
    <property type="molecule type" value="Genomic_DNA"/>
</dbReference>
<evidence type="ECO:0000256" key="2">
    <source>
        <dbReference type="ARBA" id="ARBA00006275"/>
    </source>
</evidence>
<comment type="similarity">
    <text evidence="2">Belongs to the SusD family.</text>
</comment>
<accession>A0A7K1STA1</accession>
<evidence type="ECO:0000256" key="3">
    <source>
        <dbReference type="ARBA" id="ARBA00022729"/>
    </source>
</evidence>
<dbReference type="Proteomes" id="UP000462014">
    <property type="component" value="Unassembled WGS sequence"/>
</dbReference>
<sequence length="542" mass="59373">MQNHLYSVLILVFKNRIMKKILLSLLLIGSCVNFSCKKALLEEPAYTLNEQTLFTDAASAQLALNACYGYLASQGVYGQALIMVSEMGSGIGWMKKTGDELSSLNIIASGGGGFVAMLWNGLYQTIGQCNIFIAAADKSSLSNKTNLIAQAKFIRALCYYNLVFIYGGVPLKITPATPETTDVPRSTKQQVIDQIVADLVAAGADLNSTEPDSSVPSKIAANAMLAKVYFLLASSEGQGSSNWQLAKQYGTKVFTAWGGTVPLESSYAGLFDINNRTSKESIFKLNYSALGLNSAFNKGSWSFSPVNSTLKGINFDNKGSSRAFYSYFKKMHPGDPRLDATFFHISYTNVLTGALLTVYPTVTTYVQNAYPFYKKYYDPNQTGQISNKTLYVYRYADFLLLMADVENELGNTATAVNYVNIVLTRARNSVTPAASQPANVAASIAQADLRQVIFDERLFELSEEGHSFMEARRRGITWLKQITTRNNAQADAIAGFSTANNWTEYSLPVTDEGLTKAMLMPIPPAELNTNKAFHSTDQNPGY</sequence>
<dbReference type="Pfam" id="PF07980">
    <property type="entry name" value="SusD_RagB"/>
    <property type="match status" value="1"/>
</dbReference>
<gene>
    <name evidence="8" type="ORF">GO621_02910</name>
</gene>
<name>A0A7K1STA1_9SPHI</name>
<evidence type="ECO:0000259" key="7">
    <source>
        <dbReference type="Pfam" id="PF14322"/>
    </source>
</evidence>
<feature type="domain" description="RagB/SusD" evidence="6">
    <location>
        <begin position="323"/>
        <end position="542"/>
    </location>
</feature>
<feature type="domain" description="SusD-like N-terminal" evidence="7">
    <location>
        <begin position="117"/>
        <end position="229"/>
    </location>
</feature>
<dbReference type="AlphaFoldDB" id="A0A7K1STA1"/>
<evidence type="ECO:0000256" key="4">
    <source>
        <dbReference type="ARBA" id="ARBA00023136"/>
    </source>
</evidence>
<evidence type="ECO:0000313" key="8">
    <source>
        <dbReference type="EMBL" id="MVN20484.1"/>
    </source>
</evidence>
<dbReference type="CDD" id="cd08977">
    <property type="entry name" value="SusD"/>
    <property type="match status" value="1"/>
</dbReference>
<keyword evidence="3" id="KW-0732">Signal</keyword>
<evidence type="ECO:0000313" key="9">
    <source>
        <dbReference type="Proteomes" id="UP000462014"/>
    </source>
</evidence>
<dbReference type="InterPro" id="IPR012944">
    <property type="entry name" value="SusD_RagB_dom"/>
</dbReference>
<dbReference type="Pfam" id="PF14322">
    <property type="entry name" value="SusD-like_3"/>
    <property type="match status" value="1"/>
</dbReference>
<dbReference type="GO" id="GO:0009279">
    <property type="term" value="C:cell outer membrane"/>
    <property type="evidence" value="ECO:0007669"/>
    <property type="project" value="UniProtKB-SubCell"/>
</dbReference>
<dbReference type="Gene3D" id="1.25.40.390">
    <property type="match status" value="1"/>
</dbReference>
<organism evidence="8 9">
    <name type="scientific">Mucilaginibacter arboris</name>
    <dbReference type="NCBI Taxonomy" id="2682090"/>
    <lineage>
        <taxon>Bacteria</taxon>
        <taxon>Pseudomonadati</taxon>
        <taxon>Bacteroidota</taxon>
        <taxon>Sphingobacteriia</taxon>
        <taxon>Sphingobacteriales</taxon>
        <taxon>Sphingobacteriaceae</taxon>
        <taxon>Mucilaginibacter</taxon>
    </lineage>
</organism>
<proteinExistence type="inferred from homology"/>
<dbReference type="SUPFAM" id="SSF48452">
    <property type="entry name" value="TPR-like"/>
    <property type="match status" value="1"/>
</dbReference>
<evidence type="ECO:0000256" key="1">
    <source>
        <dbReference type="ARBA" id="ARBA00004442"/>
    </source>
</evidence>
<protein>
    <submittedName>
        <fullName evidence="8">RagB/SusD family nutrient uptake outer membrane protein</fullName>
    </submittedName>
</protein>
<keyword evidence="5" id="KW-0998">Cell outer membrane</keyword>
<keyword evidence="4" id="KW-0472">Membrane</keyword>
<dbReference type="InterPro" id="IPR033985">
    <property type="entry name" value="SusD-like_N"/>
</dbReference>
<keyword evidence="9" id="KW-1185">Reference proteome</keyword>